<dbReference type="Proteomes" id="UP000007978">
    <property type="component" value="Chromosome 4"/>
</dbReference>
<dbReference type="HOGENOM" id="CLU_3224666_0_0_1"/>
<protein>
    <submittedName>
        <fullName evidence="1">Uncharacterized protein</fullName>
    </submittedName>
</protein>
<sequence>MECGSSPEVWAIASKDMSTLGCAAASNNDNACPEGYEDIFDTNH</sequence>
<dbReference type="KEGG" id="fpu:FPSE_09672"/>
<evidence type="ECO:0000313" key="2">
    <source>
        <dbReference type="Proteomes" id="UP000007978"/>
    </source>
</evidence>
<comment type="caution">
    <text evidence="1">The sequence shown here is derived from an EMBL/GenBank/DDBJ whole genome shotgun (WGS) entry which is preliminary data.</text>
</comment>
<name>K3UER9_FUSPC</name>
<dbReference type="GeneID" id="20368289"/>
<keyword evidence="2" id="KW-1185">Reference proteome</keyword>
<gene>
    <name evidence="1" type="ORF">FPSE_09672</name>
</gene>
<organism evidence="1 2">
    <name type="scientific">Fusarium pseudograminearum (strain CS3096)</name>
    <name type="common">Wheat and barley crown-rot fungus</name>
    <dbReference type="NCBI Taxonomy" id="1028729"/>
    <lineage>
        <taxon>Eukaryota</taxon>
        <taxon>Fungi</taxon>
        <taxon>Dikarya</taxon>
        <taxon>Ascomycota</taxon>
        <taxon>Pezizomycotina</taxon>
        <taxon>Sordariomycetes</taxon>
        <taxon>Hypocreomycetidae</taxon>
        <taxon>Hypocreales</taxon>
        <taxon>Nectriaceae</taxon>
        <taxon>Fusarium</taxon>
    </lineage>
</organism>
<proteinExistence type="predicted"/>
<evidence type="ECO:0000313" key="1">
    <source>
        <dbReference type="EMBL" id="EKJ70146.1"/>
    </source>
</evidence>
<reference evidence="1 2" key="1">
    <citation type="journal article" date="2012" name="PLoS Pathog.">
        <title>Comparative pathogenomics reveals horizontally acquired novel virulence genes in fungi infecting cereal hosts.</title>
        <authorList>
            <person name="Gardiner D.M."/>
            <person name="McDonald M.C."/>
            <person name="Covarelli L."/>
            <person name="Solomon P.S."/>
            <person name="Rusu A.G."/>
            <person name="Marshall M."/>
            <person name="Kazan K."/>
            <person name="Chakraborty S."/>
            <person name="McDonald B.A."/>
            <person name="Manners J.M."/>
        </authorList>
    </citation>
    <scope>NUCLEOTIDE SEQUENCE [LARGE SCALE GENOMIC DNA]</scope>
    <source>
        <strain evidence="1 2">CS3096</strain>
    </source>
</reference>
<dbReference type="RefSeq" id="XP_009261064.1">
    <property type="nucleotide sequence ID" value="XM_009262789.1"/>
</dbReference>
<dbReference type="EMBL" id="AFNW01000313">
    <property type="protein sequence ID" value="EKJ70146.1"/>
    <property type="molecule type" value="Genomic_DNA"/>
</dbReference>
<dbReference type="AlphaFoldDB" id="K3UER9"/>
<accession>K3UER9</accession>